<dbReference type="Proteomes" id="UP000799757">
    <property type="component" value="Unassembled WGS sequence"/>
</dbReference>
<sequence>MATVGELHCRARFPSARFIHWKTTKADLIPMTINDRSEGQRHARRRQSAAAVCGQQPCAGGGPAAAALAVVTVPTTSPLSISATASTGGRCASPVDFGIYPHNGRRQIGPLRGTVVCVSRCSVARARILDFATAAWVPWRQKIVTYTQYTVQRKAAYGGIKGNGHAAGLRLSERLSFFSALVAINHDHADEDERPFGASQLQKGIGHRQQAWKKAHLR</sequence>
<gene>
    <name evidence="1" type="ORF">K505DRAFT_397107</name>
</gene>
<accession>A0A6A6WSY7</accession>
<protein>
    <submittedName>
        <fullName evidence="1">Uncharacterized protein</fullName>
    </submittedName>
</protein>
<evidence type="ECO:0000313" key="1">
    <source>
        <dbReference type="EMBL" id="KAF2787260.1"/>
    </source>
</evidence>
<dbReference type="AlphaFoldDB" id="A0A6A6WSY7"/>
<proteinExistence type="predicted"/>
<dbReference type="EMBL" id="MU002341">
    <property type="protein sequence ID" value="KAF2787260.1"/>
    <property type="molecule type" value="Genomic_DNA"/>
</dbReference>
<reference evidence="1" key="1">
    <citation type="journal article" date="2020" name="Stud. Mycol.">
        <title>101 Dothideomycetes genomes: a test case for predicting lifestyles and emergence of pathogens.</title>
        <authorList>
            <person name="Haridas S."/>
            <person name="Albert R."/>
            <person name="Binder M."/>
            <person name="Bloem J."/>
            <person name="Labutti K."/>
            <person name="Salamov A."/>
            <person name="Andreopoulos B."/>
            <person name="Baker S."/>
            <person name="Barry K."/>
            <person name="Bills G."/>
            <person name="Bluhm B."/>
            <person name="Cannon C."/>
            <person name="Castanera R."/>
            <person name="Culley D."/>
            <person name="Daum C."/>
            <person name="Ezra D."/>
            <person name="Gonzalez J."/>
            <person name="Henrissat B."/>
            <person name="Kuo A."/>
            <person name="Liang C."/>
            <person name="Lipzen A."/>
            <person name="Lutzoni F."/>
            <person name="Magnuson J."/>
            <person name="Mondo S."/>
            <person name="Nolan M."/>
            <person name="Ohm R."/>
            <person name="Pangilinan J."/>
            <person name="Park H.-J."/>
            <person name="Ramirez L."/>
            <person name="Alfaro M."/>
            <person name="Sun H."/>
            <person name="Tritt A."/>
            <person name="Yoshinaga Y."/>
            <person name="Zwiers L.-H."/>
            <person name="Turgeon B."/>
            <person name="Goodwin S."/>
            <person name="Spatafora J."/>
            <person name="Crous P."/>
            <person name="Grigoriev I."/>
        </authorList>
    </citation>
    <scope>NUCLEOTIDE SEQUENCE</scope>
    <source>
        <strain evidence="1">CBS 109.77</strain>
    </source>
</reference>
<name>A0A6A6WSY7_9PLEO</name>
<evidence type="ECO:0000313" key="2">
    <source>
        <dbReference type="Proteomes" id="UP000799757"/>
    </source>
</evidence>
<organism evidence="1 2">
    <name type="scientific">Melanomma pulvis-pyrius CBS 109.77</name>
    <dbReference type="NCBI Taxonomy" id="1314802"/>
    <lineage>
        <taxon>Eukaryota</taxon>
        <taxon>Fungi</taxon>
        <taxon>Dikarya</taxon>
        <taxon>Ascomycota</taxon>
        <taxon>Pezizomycotina</taxon>
        <taxon>Dothideomycetes</taxon>
        <taxon>Pleosporomycetidae</taxon>
        <taxon>Pleosporales</taxon>
        <taxon>Melanommataceae</taxon>
        <taxon>Melanomma</taxon>
    </lineage>
</organism>
<keyword evidence="2" id="KW-1185">Reference proteome</keyword>